<name>A0A7S9QCX1_9RHOB</name>
<dbReference type="RefSeq" id="WP_196103592.1">
    <property type="nucleotide sequence ID" value="NZ_CP064942.1"/>
</dbReference>
<feature type="domain" description="GCVT N-terminal" evidence="2">
    <location>
        <begin position="17"/>
        <end position="266"/>
    </location>
</feature>
<evidence type="ECO:0000259" key="2">
    <source>
        <dbReference type="Pfam" id="PF01571"/>
    </source>
</evidence>
<gene>
    <name evidence="4" type="ORF">I0K15_00960</name>
</gene>
<dbReference type="PANTHER" id="PTHR43757">
    <property type="entry name" value="AMINOMETHYLTRANSFERASE"/>
    <property type="match status" value="1"/>
</dbReference>
<dbReference type="InterPro" id="IPR006222">
    <property type="entry name" value="GCVT_N"/>
</dbReference>
<dbReference type="PIRSF" id="PIRSF006487">
    <property type="entry name" value="GcvT"/>
    <property type="match status" value="1"/>
</dbReference>
<dbReference type="InterPro" id="IPR029043">
    <property type="entry name" value="GcvT/YgfZ_C"/>
</dbReference>
<dbReference type="AlphaFoldDB" id="A0A7S9QCX1"/>
<accession>A0A7S9QCX1</accession>
<reference evidence="4 5" key="1">
    <citation type="submission" date="2020-11" db="EMBL/GenBank/DDBJ databases">
        <title>Description of Pontivivens ytuae sp. nov. isolated from deep sea sediment of Mariana Trench.</title>
        <authorList>
            <person name="Wang Z."/>
            <person name="Sun Q.-L."/>
            <person name="Xu X.-D."/>
            <person name="Tang Y.-Z."/>
            <person name="Zhang J."/>
        </authorList>
    </citation>
    <scope>NUCLEOTIDE SEQUENCE [LARGE SCALE GENOMIC DNA]</scope>
    <source>
        <strain evidence="4 5">MT2928</strain>
    </source>
</reference>
<feature type="binding site" evidence="1">
    <location>
        <position position="202"/>
    </location>
    <ligand>
        <name>substrate</name>
    </ligand>
</feature>
<dbReference type="PANTHER" id="PTHR43757:SF2">
    <property type="entry name" value="AMINOMETHYLTRANSFERASE, MITOCHONDRIAL"/>
    <property type="match status" value="1"/>
</dbReference>
<organism evidence="4 5">
    <name type="scientific">Pontivivens ytuae</name>
    <dbReference type="NCBI Taxonomy" id="2789856"/>
    <lineage>
        <taxon>Bacteria</taxon>
        <taxon>Pseudomonadati</taxon>
        <taxon>Pseudomonadota</taxon>
        <taxon>Alphaproteobacteria</taxon>
        <taxon>Rhodobacterales</taxon>
        <taxon>Paracoccaceae</taxon>
        <taxon>Pontivivens</taxon>
    </lineage>
</organism>
<evidence type="ECO:0000313" key="4">
    <source>
        <dbReference type="EMBL" id="QPH54383.1"/>
    </source>
</evidence>
<dbReference type="Pfam" id="PF01571">
    <property type="entry name" value="GCV_T"/>
    <property type="match status" value="1"/>
</dbReference>
<dbReference type="Proteomes" id="UP000594800">
    <property type="component" value="Chromosome"/>
</dbReference>
<dbReference type="Gene3D" id="3.30.1360.120">
    <property type="entry name" value="Probable tRNA modification gtpase trme, domain 1"/>
    <property type="match status" value="1"/>
</dbReference>
<dbReference type="SUPFAM" id="SSF101790">
    <property type="entry name" value="Aminomethyltransferase beta-barrel domain"/>
    <property type="match status" value="1"/>
</dbReference>
<dbReference type="EMBL" id="CP064942">
    <property type="protein sequence ID" value="QPH54383.1"/>
    <property type="molecule type" value="Genomic_DNA"/>
</dbReference>
<sequence length="367" mass="40148">MYGISMGTRIRRSPYHAATVAAGVTSFTTYNHMLMPTSYGDPQAEYRRLIDGVAMWDVAVERQIALKGPDAQRLAQALCCRELSKLKPGQGRYVALCDHRGVLINDPVLLLHEDGTIWLFIADSDVLLWARAVAAERRLDVEVEEEDIAPLAVQGPKAEDVIADLFGEDIRAIRHFGFREERLGDIPLVLARSGWSKQGGFELYLRDSRRATELWNRVAEAGAPYDIGPGAPNPSERIESGLLSVGADTDDATTPFEVRMERFVDLEIDADVIGLPALQAEAARGPKRHQLGVVFPKAAPDSHAERLTLTSGNRRVGEITATAPSPRMGKTIGLALVSREVEPGAALDTILPDGRSAPVELRELPFL</sequence>
<protein>
    <submittedName>
        <fullName evidence="4">Glycine cleavage system protein T</fullName>
    </submittedName>
</protein>
<dbReference type="Pfam" id="PF08669">
    <property type="entry name" value="GCV_T_C"/>
    <property type="match status" value="1"/>
</dbReference>
<keyword evidence="5" id="KW-1185">Reference proteome</keyword>
<dbReference type="InterPro" id="IPR028896">
    <property type="entry name" value="GcvT/YgfZ/DmdA"/>
</dbReference>
<dbReference type="InterPro" id="IPR027266">
    <property type="entry name" value="TrmE/GcvT-like"/>
</dbReference>
<evidence type="ECO:0000259" key="3">
    <source>
        <dbReference type="Pfam" id="PF08669"/>
    </source>
</evidence>
<dbReference type="KEGG" id="poz:I0K15_00960"/>
<evidence type="ECO:0000256" key="1">
    <source>
        <dbReference type="PIRSR" id="PIRSR006487-1"/>
    </source>
</evidence>
<proteinExistence type="predicted"/>
<feature type="domain" description="Aminomethyltransferase C-terminal" evidence="3">
    <location>
        <begin position="302"/>
        <end position="366"/>
    </location>
</feature>
<evidence type="ECO:0000313" key="5">
    <source>
        <dbReference type="Proteomes" id="UP000594800"/>
    </source>
</evidence>
<dbReference type="InterPro" id="IPR013977">
    <property type="entry name" value="GcvT_C"/>
</dbReference>
<dbReference type="SUPFAM" id="SSF103025">
    <property type="entry name" value="Folate-binding domain"/>
    <property type="match status" value="1"/>
</dbReference>